<evidence type="ECO:0000313" key="6">
    <source>
        <dbReference type="EMBL" id="TKS88896.1"/>
    </source>
</evidence>
<dbReference type="SUPFAM" id="SSF52540">
    <property type="entry name" value="P-loop containing nucleoside triphosphate hydrolases"/>
    <property type="match status" value="2"/>
</dbReference>
<evidence type="ECO:0000313" key="7">
    <source>
        <dbReference type="Proteomes" id="UP000298787"/>
    </source>
</evidence>
<reference evidence="6 7" key="1">
    <citation type="submission" date="2019-01" db="EMBL/GenBank/DDBJ databases">
        <title>Genome Assembly of Collichthys lucidus.</title>
        <authorList>
            <person name="Cai M."/>
            <person name="Xiao S."/>
        </authorList>
    </citation>
    <scope>NUCLEOTIDE SEQUENCE [LARGE SCALE GENOMIC DNA]</scope>
    <source>
        <strain evidence="6">JT15FE1705JMU</strain>
        <tissue evidence="6">Muscle</tissue>
    </source>
</reference>
<dbReference type="InterPro" id="IPR027417">
    <property type="entry name" value="P-loop_NTPase"/>
</dbReference>
<name>A0A4U5VKS9_COLLU</name>
<keyword evidence="7" id="KW-1185">Reference proteome</keyword>
<dbReference type="PANTHER" id="PTHR11088">
    <property type="entry name" value="TRNA DIMETHYLALLYLTRANSFERASE"/>
    <property type="match status" value="1"/>
</dbReference>
<dbReference type="InterPro" id="IPR018022">
    <property type="entry name" value="IPT"/>
</dbReference>
<dbReference type="Proteomes" id="UP000298787">
    <property type="component" value="Chromosome 20"/>
</dbReference>
<evidence type="ECO:0000256" key="5">
    <source>
        <dbReference type="RuleBase" id="RU003785"/>
    </source>
</evidence>
<dbReference type="GO" id="GO:0006400">
    <property type="term" value="P:tRNA modification"/>
    <property type="evidence" value="ECO:0007669"/>
    <property type="project" value="TreeGrafter"/>
</dbReference>
<evidence type="ECO:0000256" key="1">
    <source>
        <dbReference type="ARBA" id="ARBA00005842"/>
    </source>
</evidence>
<dbReference type="GO" id="GO:0005739">
    <property type="term" value="C:mitochondrion"/>
    <property type="evidence" value="ECO:0007669"/>
    <property type="project" value="TreeGrafter"/>
</dbReference>
<dbReference type="PANTHER" id="PTHR11088:SF89">
    <property type="entry name" value="TRNA DIMETHYLALLYLTRANSFERASE"/>
    <property type="match status" value="1"/>
</dbReference>
<keyword evidence="2 5" id="KW-0808">Transferase</keyword>
<organism evidence="6 7">
    <name type="scientific">Collichthys lucidus</name>
    <name type="common">Big head croaker</name>
    <name type="synonym">Sciaena lucida</name>
    <dbReference type="NCBI Taxonomy" id="240159"/>
    <lineage>
        <taxon>Eukaryota</taxon>
        <taxon>Metazoa</taxon>
        <taxon>Chordata</taxon>
        <taxon>Craniata</taxon>
        <taxon>Vertebrata</taxon>
        <taxon>Euteleostomi</taxon>
        <taxon>Actinopterygii</taxon>
        <taxon>Neopterygii</taxon>
        <taxon>Teleostei</taxon>
        <taxon>Neoteleostei</taxon>
        <taxon>Acanthomorphata</taxon>
        <taxon>Eupercaria</taxon>
        <taxon>Sciaenidae</taxon>
        <taxon>Collichthys</taxon>
    </lineage>
</organism>
<dbReference type="NCBIfam" id="TIGR00174">
    <property type="entry name" value="miaA"/>
    <property type="match status" value="1"/>
</dbReference>
<accession>A0A4U5VKS9</accession>
<keyword evidence="4 5" id="KW-0067">ATP-binding</keyword>
<gene>
    <name evidence="6" type="ORF">D9C73_022673</name>
</gene>
<evidence type="ECO:0000256" key="3">
    <source>
        <dbReference type="ARBA" id="ARBA00022741"/>
    </source>
</evidence>
<dbReference type="GO" id="GO:0005524">
    <property type="term" value="F:ATP binding"/>
    <property type="evidence" value="ECO:0007669"/>
    <property type="project" value="UniProtKB-KW"/>
</dbReference>
<dbReference type="InterPro" id="IPR039657">
    <property type="entry name" value="Dimethylallyltransferase"/>
</dbReference>
<sequence>MAASARSVQCAFRRAMVPSLVVILGATGTGKSKLAIEIGKRLQGEIISADSMQVYQGLDIITNKVTAEERAQCRHHMISFVDPLVSSYTVVDFRNKALSLIDDMHNRKKLPVIVGGTNYYIESLLWRVLLDTGENEESGDGGEGAPDRKLELEKLGGVELHKRLAEVDPKMAAMSLQIHEETGVPHSRWLEEQRGQKGGDGLGGPLRYPAPCIFWLHADMDALDTRLDARVDEMLSAGLIEELRDFHVRYNQQKVQADSQDYQHGIFQSIGFKEFHDYLTVPESSTQQEKDALRDKGQRNA</sequence>
<dbReference type="Gene3D" id="1.10.20.140">
    <property type="match status" value="1"/>
</dbReference>
<evidence type="ECO:0000256" key="2">
    <source>
        <dbReference type="ARBA" id="ARBA00022679"/>
    </source>
</evidence>
<keyword evidence="3 5" id="KW-0547">Nucleotide-binding</keyword>
<dbReference type="STRING" id="240159.A0A4U5VKS9"/>
<evidence type="ECO:0000256" key="4">
    <source>
        <dbReference type="ARBA" id="ARBA00022840"/>
    </source>
</evidence>
<dbReference type="EMBL" id="CM014097">
    <property type="protein sequence ID" value="TKS88896.1"/>
    <property type="molecule type" value="Genomic_DNA"/>
</dbReference>
<proteinExistence type="inferred from homology"/>
<dbReference type="Gene3D" id="3.40.50.300">
    <property type="entry name" value="P-loop containing nucleotide triphosphate hydrolases"/>
    <property type="match status" value="1"/>
</dbReference>
<dbReference type="HAMAP" id="MF_00185">
    <property type="entry name" value="IPP_trans"/>
    <property type="match status" value="1"/>
</dbReference>
<dbReference type="Pfam" id="PF01715">
    <property type="entry name" value="IPPT"/>
    <property type="match status" value="1"/>
</dbReference>
<comment type="similarity">
    <text evidence="1 5">Belongs to the IPP transferase family.</text>
</comment>
<dbReference type="GO" id="GO:0052381">
    <property type="term" value="F:tRNA dimethylallyltransferase activity"/>
    <property type="evidence" value="ECO:0007669"/>
    <property type="project" value="InterPro"/>
</dbReference>
<protein>
    <submittedName>
        <fullName evidence="6">tRNA dimethylallyltransferase, mitochondrial</fullName>
    </submittedName>
</protein>
<dbReference type="AlphaFoldDB" id="A0A4U5VKS9"/>